<feature type="transmembrane region" description="Helical" evidence="6">
    <location>
        <begin position="137"/>
        <end position="164"/>
    </location>
</feature>
<keyword evidence="9" id="KW-1185">Reference proteome</keyword>
<dbReference type="SUPFAM" id="SSF48317">
    <property type="entry name" value="Acid phosphatase/Vanadium-dependent haloperoxidase"/>
    <property type="match status" value="2"/>
</dbReference>
<feature type="transmembrane region" description="Helical" evidence="6">
    <location>
        <begin position="247"/>
        <end position="267"/>
    </location>
</feature>
<feature type="transmembrane region" description="Helical" evidence="6">
    <location>
        <begin position="1493"/>
        <end position="1514"/>
    </location>
</feature>
<name>A0ABW3EFT3_9ACTN</name>
<evidence type="ECO:0000256" key="1">
    <source>
        <dbReference type="ARBA" id="ARBA00004651"/>
    </source>
</evidence>
<dbReference type="Gene3D" id="1.10.510.10">
    <property type="entry name" value="Transferase(Phosphotransferase) domain 1"/>
    <property type="match status" value="2"/>
</dbReference>
<gene>
    <name evidence="8" type="ORF">ACFQ11_02015</name>
</gene>
<evidence type="ECO:0000256" key="3">
    <source>
        <dbReference type="ARBA" id="ARBA00022692"/>
    </source>
</evidence>
<keyword evidence="5 6" id="KW-0472">Membrane</keyword>
<feature type="transmembrane region" description="Helical" evidence="6">
    <location>
        <begin position="854"/>
        <end position="874"/>
    </location>
</feature>
<dbReference type="SMART" id="SM00014">
    <property type="entry name" value="acidPPc"/>
    <property type="match status" value="2"/>
</dbReference>
<organism evidence="8 9">
    <name type="scientific">Actinomadura sediminis</name>
    <dbReference type="NCBI Taxonomy" id="1038904"/>
    <lineage>
        <taxon>Bacteria</taxon>
        <taxon>Bacillati</taxon>
        <taxon>Actinomycetota</taxon>
        <taxon>Actinomycetes</taxon>
        <taxon>Streptosporangiales</taxon>
        <taxon>Thermomonosporaceae</taxon>
        <taxon>Actinomadura</taxon>
    </lineage>
</organism>
<feature type="transmembrane region" description="Helical" evidence="6">
    <location>
        <begin position="438"/>
        <end position="456"/>
    </location>
</feature>
<keyword evidence="4 6" id="KW-1133">Transmembrane helix</keyword>
<feature type="transmembrane region" description="Helical" evidence="6">
    <location>
        <begin position="484"/>
        <end position="504"/>
    </location>
</feature>
<feature type="transmembrane region" description="Helical" evidence="6">
    <location>
        <begin position="176"/>
        <end position="196"/>
    </location>
</feature>
<dbReference type="Proteomes" id="UP001596972">
    <property type="component" value="Unassembled WGS sequence"/>
</dbReference>
<dbReference type="InterPro" id="IPR000719">
    <property type="entry name" value="Prot_kinase_dom"/>
</dbReference>
<proteinExistence type="predicted"/>
<feature type="transmembrane region" description="Helical" evidence="6">
    <location>
        <begin position="1274"/>
        <end position="1296"/>
    </location>
</feature>
<evidence type="ECO:0000313" key="8">
    <source>
        <dbReference type="EMBL" id="MFD0899163.1"/>
    </source>
</evidence>
<feature type="transmembrane region" description="Helical" evidence="6">
    <location>
        <begin position="813"/>
        <end position="834"/>
    </location>
</feature>
<dbReference type="PROSITE" id="PS50011">
    <property type="entry name" value="PROTEIN_KINASE_DOM"/>
    <property type="match status" value="1"/>
</dbReference>
<dbReference type="InterPro" id="IPR022791">
    <property type="entry name" value="L-PG_synthase/AglD"/>
</dbReference>
<dbReference type="Pfam" id="PF01636">
    <property type="entry name" value="APH"/>
    <property type="match status" value="1"/>
</dbReference>
<keyword evidence="2" id="KW-1003">Cell membrane</keyword>
<feature type="transmembrane region" description="Helical" evidence="6">
    <location>
        <begin position="511"/>
        <end position="528"/>
    </location>
</feature>
<comment type="caution">
    <text evidence="8">The sequence shown here is derived from an EMBL/GenBank/DDBJ whole genome shotgun (WGS) entry which is preliminary data.</text>
</comment>
<evidence type="ECO:0000259" key="7">
    <source>
        <dbReference type="PROSITE" id="PS50011"/>
    </source>
</evidence>
<dbReference type="Pfam" id="PF01569">
    <property type="entry name" value="PAP2"/>
    <property type="match status" value="2"/>
</dbReference>
<comment type="subcellular location">
    <subcellularLocation>
        <location evidence="1">Cell membrane</location>
        <topology evidence="1">Multi-pass membrane protein</topology>
    </subcellularLocation>
</comment>
<feature type="transmembrane region" description="Helical" evidence="6">
    <location>
        <begin position="28"/>
        <end position="47"/>
    </location>
</feature>
<dbReference type="PANTHER" id="PTHR39087:SF2">
    <property type="entry name" value="UPF0104 MEMBRANE PROTEIN MJ1595"/>
    <property type="match status" value="1"/>
</dbReference>
<dbReference type="RefSeq" id="WP_378295983.1">
    <property type="nucleotide sequence ID" value="NZ_JBHTJA010000002.1"/>
</dbReference>
<feature type="transmembrane region" description="Helical" evidence="6">
    <location>
        <begin position="534"/>
        <end position="552"/>
    </location>
</feature>
<feature type="transmembrane region" description="Helical" evidence="6">
    <location>
        <begin position="103"/>
        <end position="125"/>
    </location>
</feature>
<dbReference type="PANTHER" id="PTHR39087">
    <property type="entry name" value="UPF0104 MEMBRANE PROTEIN MJ1595"/>
    <property type="match status" value="1"/>
</dbReference>
<dbReference type="InterPro" id="IPR011009">
    <property type="entry name" value="Kinase-like_dom_sf"/>
</dbReference>
<keyword evidence="3 6" id="KW-0812">Transmembrane</keyword>
<dbReference type="SUPFAM" id="SSF56112">
    <property type="entry name" value="Protein kinase-like (PK-like)"/>
    <property type="match status" value="2"/>
</dbReference>
<dbReference type="Pfam" id="PF03706">
    <property type="entry name" value="LPG_synthase_TM"/>
    <property type="match status" value="2"/>
</dbReference>
<dbReference type="Gene3D" id="1.20.144.10">
    <property type="entry name" value="Phosphatidic acid phosphatase type 2/haloperoxidase"/>
    <property type="match status" value="2"/>
</dbReference>
<accession>A0ABW3EFT3</accession>
<dbReference type="InterPro" id="IPR000326">
    <property type="entry name" value="PAP2/HPO"/>
</dbReference>
<dbReference type="EMBL" id="JBHTJA010000002">
    <property type="protein sequence ID" value="MFD0899163.1"/>
    <property type="molecule type" value="Genomic_DNA"/>
</dbReference>
<feature type="transmembrane region" description="Helical" evidence="6">
    <location>
        <begin position="409"/>
        <end position="431"/>
    </location>
</feature>
<dbReference type="InterPro" id="IPR002575">
    <property type="entry name" value="Aminoglycoside_PTrfase"/>
</dbReference>
<reference evidence="9" key="1">
    <citation type="journal article" date="2019" name="Int. J. Syst. Evol. Microbiol.">
        <title>The Global Catalogue of Microorganisms (GCM) 10K type strain sequencing project: providing services to taxonomists for standard genome sequencing and annotation.</title>
        <authorList>
            <consortium name="The Broad Institute Genomics Platform"/>
            <consortium name="The Broad Institute Genome Sequencing Center for Infectious Disease"/>
            <person name="Wu L."/>
            <person name="Ma J."/>
        </authorList>
    </citation>
    <scope>NUCLEOTIDE SEQUENCE [LARGE SCALE GENOMIC DNA]</scope>
    <source>
        <strain evidence="9">JCM 31202</strain>
    </source>
</reference>
<feature type="transmembrane region" description="Helical" evidence="6">
    <location>
        <begin position="1466"/>
        <end position="1487"/>
    </location>
</feature>
<feature type="transmembrane region" description="Helical" evidence="6">
    <location>
        <begin position="326"/>
        <end position="347"/>
    </location>
</feature>
<evidence type="ECO:0000256" key="6">
    <source>
        <dbReference type="SAM" id="Phobius"/>
    </source>
</evidence>
<feature type="transmembrane region" description="Helical" evidence="6">
    <location>
        <begin position="1392"/>
        <end position="1411"/>
    </location>
</feature>
<evidence type="ECO:0000256" key="5">
    <source>
        <dbReference type="ARBA" id="ARBA00023136"/>
    </source>
</evidence>
<feature type="transmembrane region" description="Helical" evidence="6">
    <location>
        <begin position="1553"/>
        <end position="1571"/>
    </location>
</feature>
<sequence>MTRIVEPDHAGSSAYEGRDTARGRARTWFGRAVALLVVAAIFGKVLPGLVDLERVTEILRTRVSALELVLLAGLTALSVLLSAVGLSAALPGLKIVPASVMNVVTTALSYALPGGGAAGAALNVTMCRELGFRAGPIALQVLVTGLWNVLTRLTLPLLALGLLALASDVPPQVRGAGVLGLGLAAVMVALAGVMLWNDRAASAIVAAGARAARPVARLLHRGVDGHTGDVARFQAGARELIRARWPALTLSSVGYHVCVFAVLYASLQAAGVTRVGVLEAFAVYTVARQVTVIPLTPGSAGVLDLALIGGLDLTGADLPAVTAGVLLFRFFTYLLYLPVGGLLWPWWRWVRPAVAARSHEEVFRHPMDAVRLVLALASLAALVAASRGVPGWDADLFRLVNDLPDAVEPPVWLLMQAGWLGAVALAALGAVLLRRFRLAVTLCGGGTLAWIAAKVVKDVSGRPRPAALLDGVALRADASPWGTGFVAGHTAVAAALVTIAGAYLPRPYRRVLWLVVAAVGTARVYVGAHFPLDALGGAAVGWAAGAAALLVVGTPGHRPRLAAVRETLTRHGLTVTDAHRVLGDLRHAVPFAADTSAGRLFVKVIGRDQRDADTLHRLGRLWRRRPGEPPFATAKHLAEHEGYLLMRARRAGARVPAVRFVTEVGPGTWALVMEHVDGRPLDGPGESARDTLDDLWRQGAALRRDRIAHRDLTPENVLVDGQGRPWIVGWGRAETDTTPALLDEDAARLLTMTASATPHAPAAARRIISPEHVPSGPLRKRRLRPRHLTVPRLGLFPVGAPATARHPSDVIRVAAGLALCLSLALFAADGLLLGPEAGVLRLINGLPGWLFRPVHVVMQTGALGAVAVTAAAALAVRRVRLAADLALGGSLAWLLAKLVKDLADRGRPGALLSEVVLRGAHEGGLGFVSGHAAVSAALATVASAHVRRPVRWVLWAVAIAVSVSRVYVGAHFPLDVVAGTALGWAVGGAVHLVCGTPNHVPAPEQVAAGLARCGLTGAEVAPLKADARGSVPFTAVTADGRAVFVKALGRDQRDADLLFKAARFLLYREVEDEAPMATPKRQVEHEAYMLLRAAAAGARVPAVIGVAPAGPGTWILAEEAIETGGRALPPLDDACLRRLWSEVAKLRAARIAHRDLRLANVLVDTGGRPVLVDFGFAEDAAGDGRLAQDVAELLVSTALVTGPRRAVQAAVDVLGLPAAEVAVPYLQPLALAGSTRTALRDRPLLLDELRRELTGAGATGIAPRPLSRIPSRPWSLLLLVAAGYATYHALIGVTGLRSPVPVLADVHLRWLLLAALLVAASYAAAALAFMGASLRDLAFGRTCLHQAAASYLSRQHPTGRGGGAVLGAYLGDHGAGPHEAATTIALTRLTGALVHLTALSLALASATAQGWGSPQSPDWSQPMILAVTAVTSLGTVLLWRRRAELLPPLRAAAAGLPQRLDRPRRLIALLAGSSAVTTCSVLAFLAVCHAMNAPISPAVLAAVYLLLIPLRLLGPLPGGVGIVEPVLVLALVAFGTGPTEAVVTVLVYRVLSFWLPILPGALALHFPAGTGRRFSRR</sequence>
<dbReference type="InterPro" id="IPR036938">
    <property type="entry name" value="PAP2/HPO_sf"/>
</dbReference>
<feature type="transmembrane region" description="Helical" evidence="6">
    <location>
        <begin position="68"/>
        <end position="91"/>
    </location>
</feature>
<evidence type="ECO:0000313" key="9">
    <source>
        <dbReference type="Proteomes" id="UP001596972"/>
    </source>
</evidence>
<evidence type="ECO:0000256" key="2">
    <source>
        <dbReference type="ARBA" id="ARBA00022475"/>
    </source>
</evidence>
<feature type="domain" description="Protein kinase" evidence="7">
    <location>
        <begin position="1017"/>
        <end position="1291"/>
    </location>
</feature>
<feature type="transmembrane region" description="Helical" evidence="6">
    <location>
        <begin position="1308"/>
        <end position="1332"/>
    </location>
</feature>
<protein>
    <submittedName>
        <fullName evidence="8">Lysylphosphatidylglycerol synthase domain-containing protein</fullName>
    </submittedName>
</protein>
<feature type="transmembrane region" description="Helical" evidence="6">
    <location>
        <begin position="1423"/>
        <end position="1440"/>
    </location>
</feature>
<evidence type="ECO:0000256" key="4">
    <source>
        <dbReference type="ARBA" id="ARBA00022989"/>
    </source>
</evidence>
<feature type="transmembrane region" description="Helical" evidence="6">
    <location>
        <begin position="368"/>
        <end position="389"/>
    </location>
</feature>